<protein>
    <submittedName>
        <fullName evidence="2">Uncharacterized protein</fullName>
    </submittedName>
</protein>
<evidence type="ECO:0000313" key="2">
    <source>
        <dbReference type="EMBL" id="KXB57922.1"/>
    </source>
</evidence>
<dbReference type="PATRIC" id="fig|1379.3.peg.1520"/>
<evidence type="ECO:0000313" key="3">
    <source>
        <dbReference type="Proteomes" id="UP000070355"/>
    </source>
</evidence>
<proteinExistence type="predicted"/>
<dbReference type="EMBL" id="LSDC01000110">
    <property type="protein sequence ID" value="KXB57922.1"/>
    <property type="molecule type" value="Genomic_DNA"/>
</dbReference>
<accession>A0A133ZR75</accession>
<gene>
    <name evidence="2" type="ORF">HMPREF3186_01531</name>
</gene>
<feature type="region of interest" description="Disordered" evidence="1">
    <location>
        <begin position="31"/>
        <end position="53"/>
    </location>
</feature>
<reference evidence="3" key="1">
    <citation type="submission" date="2016-01" db="EMBL/GenBank/DDBJ databases">
        <authorList>
            <person name="Mitreva M."/>
            <person name="Pepin K.H."/>
            <person name="Mihindukulasuriya K.A."/>
            <person name="Fulton R."/>
            <person name="Fronick C."/>
            <person name="O'Laughlin M."/>
            <person name="Miner T."/>
            <person name="Herter B."/>
            <person name="Rosa B.A."/>
            <person name="Cordes M."/>
            <person name="Tomlinson C."/>
            <person name="Wollam A."/>
            <person name="Palsikar V.B."/>
            <person name="Mardis E.R."/>
            <person name="Wilson R.K."/>
        </authorList>
    </citation>
    <scope>NUCLEOTIDE SEQUENCE [LARGE SCALE GENOMIC DNA]</scope>
    <source>
        <strain evidence="3">DNF01167</strain>
    </source>
</reference>
<dbReference type="Proteomes" id="UP000070355">
    <property type="component" value="Unassembled WGS sequence"/>
</dbReference>
<comment type="caution">
    <text evidence="2">The sequence shown here is derived from an EMBL/GenBank/DDBJ whole genome shotgun (WGS) entry which is preliminary data.</text>
</comment>
<sequence length="53" mass="5968">MSTISDKPAILYLNKQQFICKDRQKSFTAETTEVGKYSNTSKNPKTGTINKVI</sequence>
<dbReference type="OrthoDB" id="6197054at2"/>
<dbReference type="AlphaFoldDB" id="A0A133ZR75"/>
<evidence type="ECO:0000256" key="1">
    <source>
        <dbReference type="SAM" id="MobiDB-lite"/>
    </source>
</evidence>
<organism evidence="2 3">
    <name type="scientific">Gemella haemolysans</name>
    <dbReference type="NCBI Taxonomy" id="1379"/>
    <lineage>
        <taxon>Bacteria</taxon>
        <taxon>Bacillati</taxon>
        <taxon>Bacillota</taxon>
        <taxon>Bacilli</taxon>
        <taxon>Bacillales</taxon>
        <taxon>Gemellaceae</taxon>
        <taxon>Gemella</taxon>
    </lineage>
</organism>
<name>A0A133ZR75_9BACL</name>